<protein>
    <submittedName>
        <fullName evidence="1">Uncharacterized protein</fullName>
    </submittedName>
</protein>
<dbReference type="EMBL" id="JBEPME010000003">
    <property type="protein sequence ID" value="MET3657640.1"/>
    <property type="molecule type" value="Genomic_DNA"/>
</dbReference>
<organism evidence="1 2">
    <name type="scientific">Sporosarcina psychrophila</name>
    <name type="common">Bacillus psychrophilus</name>
    <dbReference type="NCBI Taxonomy" id="1476"/>
    <lineage>
        <taxon>Bacteria</taxon>
        <taxon>Bacillati</taxon>
        <taxon>Bacillota</taxon>
        <taxon>Bacilli</taxon>
        <taxon>Bacillales</taxon>
        <taxon>Caryophanaceae</taxon>
        <taxon>Sporosarcina</taxon>
    </lineage>
</organism>
<proteinExistence type="predicted"/>
<evidence type="ECO:0000313" key="2">
    <source>
        <dbReference type="Proteomes" id="UP001549104"/>
    </source>
</evidence>
<reference evidence="1 2" key="1">
    <citation type="submission" date="2024-06" db="EMBL/GenBank/DDBJ databases">
        <title>Sorghum-associated microbial communities from plants grown in Nebraska, USA.</title>
        <authorList>
            <person name="Schachtman D."/>
        </authorList>
    </citation>
    <scope>NUCLEOTIDE SEQUENCE [LARGE SCALE GENOMIC DNA]</scope>
    <source>
        <strain evidence="1 2">1288</strain>
    </source>
</reference>
<name>A0ABV2KAK1_SPOPS</name>
<evidence type="ECO:0000313" key="1">
    <source>
        <dbReference type="EMBL" id="MET3657640.1"/>
    </source>
</evidence>
<dbReference type="RefSeq" id="WP_187046304.1">
    <property type="nucleotide sequence ID" value="NZ_CP014616.1"/>
</dbReference>
<gene>
    <name evidence="1" type="ORF">ABIC55_002727</name>
</gene>
<comment type="caution">
    <text evidence="1">The sequence shown here is derived from an EMBL/GenBank/DDBJ whole genome shotgun (WGS) entry which is preliminary data.</text>
</comment>
<accession>A0ABV2KAK1</accession>
<dbReference type="Proteomes" id="UP001549104">
    <property type="component" value="Unassembled WGS sequence"/>
</dbReference>
<sequence length="58" mass="6870">MKYSRTKMEQLVKNDKELSKRLKQIMAELDLEKSFALKALYHADVKDGGTHQRNYQEL</sequence>
<keyword evidence="2" id="KW-1185">Reference proteome</keyword>